<sequence>MGFEQKKINHIFHYTKKISLLKSVLKNGFAPSYCIEKVGDNNYYIPMVSFCNISIKDVELYARYGDYGIGMSLDWAIKNAISPVVYTHENTKFRNIHNNINNIQIWNLIEQMLPNIIEAKLNGNNDNTDYSQYEKIIQEVNRITVPAIQHFKNWKVQYKEKEIITYLEREWRYIPNLPEDVSNIIHENENEFQLLKNNEFRKKPHFPELALQINEISDLRYIMIKNESQRTSIINILYKKYGKEKVIDSILNGRLLIFSAKNIKNDF</sequence>
<evidence type="ECO:0000313" key="2">
    <source>
        <dbReference type="Proteomes" id="UP001070176"/>
    </source>
</evidence>
<keyword evidence="2" id="KW-1185">Reference proteome</keyword>
<gene>
    <name evidence="1" type="ORF">OEA66_09965</name>
</gene>
<protein>
    <submittedName>
        <fullName evidence="1">Abortive infection system antitoxin AbiGi family protein</fullName>
    </submittedName>
</protein>
<organism evidence="1 2">
    <name type="scientific">Chryseobacterium luquanense</name>
    <dbReference type="NCBI Taxonomy" id="2983766"/>
    <lineage>
        <taxon>Bacteria</taxon>
        <taxon>Pseudomonadati</taxon>
        <taxon>Bacteroidota</taxon>
        <taxon>Flavobacteriia</taxon>
        <taxon>Flavobacteriales</taxon>
        <taxon>Weeksellaceae</taxon>
        <taxon>Chryseobacterium group</taxon>
        <taxon>Chryseobacterium</taxon>
    </lineage>
</organism>
<dbReference type="EMBL" id="JAOVZV010000008">
    <property type="protein sequence ID" value="MCX8532679.1"/>
    <property type="molecule type" value="Genomic_DNA"/>
</dbReference>
<reference evidence="1" key="1">
    <citation type="submission" date="2022-10" db="EMBL/GenBank/DDBJ databases">
        <title>Chryseobacterium sp. nov., a novel bacterial species.</title>
        <authorList>
            <person name="Cao Y."/>
        </authorList>
    </citation>
    <scope>NUCLEOTIDE SEQUENCE</scope>
    <source>
        <strain evidence="1">KC 927</strain>
    </source>
</reference>
<dbReference type="Proteomes" id="UP001070176">
    <property type="component" value="Unassembled WGS sequence"/>
</dbReference>
<evidence type="ECO:0000313" key="1">
    <source>
        <dbReference type="EMBL" id="MCX8532679.1"/>
    </source>
</evidence>
<accession>A0ABT3Y3F1</accession>
<proteinExistence type="predicted"/>
<dbReference type="RefSeq" id="WP_267281228.1">
    <property type="nucleotide sequence ID" value="NZ_JAOVZV010000008.1"/>
</dbReference>
<dbReference type="Pfam" id="PF10899">
    <property type="entry name" value="AbiGi"/>
    <property type="match status" value="1"/>
</dbReference>
<dbReference type="InterPro" id="IPR021223">
    <property type="entry name" value="AbiGi"/>
</dbReference>
<comment type="caution">
    <text evidence="1">The sequence shown here is derived from an EMBL/GenBank/DDBJ whole genome shotgun (WGS) entry which is preliminary data.</text>
</comment>
<name>A0ABT3Y3F1_9FLAO</name>